<feature type="compositionally biased region" description="Polar residues" evidence="1">
    <location>
        <begin position="31"/>
        <end position="45"/>
    </location>
</feature>
<protein>
    <submittedName>
        <fullName evidence="2">Uncharacterized protein</fullName>
    </submittedName>
</protein>
<dbReference type="Proteomes" id="UP001187531">
    <property type="component" value="Unassembled WGS sequence"/>
</dbReference>
<feature type="compositionally biased region" description="Polar residues" evidence="1">
    <location>
        <begin position="1"/>
        <end position="18"/>
    </location>
</feature>
<accession>A0AA88LCD6</accession>
<sequence length="52" mass="5459">MTTDPPTAESPTPMQGVTNKEAEATDPAQVEQINHGRSATATRSGRQVKPPA</sequence>
<evidence type="ECO:0000313" key="2">
    <source>
        <dbReference type="EMBL" id="KAK2720266.1"/>
    </source>
</evidence>
<feature type="region of interest" description="Disordered" evidence="1">
    <location>
        <begin position="1"/>
        <end position="52"/>
    </location>
</feature>
<evidence type="ECO:0000256" key="1">
    <source>
        <dbReference type="SAM" id="MobiDB-lite"/>
    </source>
</evidence>
<comment type="caution">
    <text evidence="2">The sequence shown here is derived from an EMBL/GenBank/DDBJ whole genome shotgun (WGS) entry which is preliminary data.</text>
</comment>
<proteinExistence type="predicted"/>
<organism evidence="2 3">
    <name type="scientific">Artemia franciscana</name>
    <name type="common">Brine shrimp</name>
    <name type="synonym">Artemia sanfranciscana</name>
    <dbReference type="NCBI Taxonomy" id="6661"/>
    <lineage>
        <taxon>Eukaryota</taxon>
        <taxon>Metazoa</taxon>
        <taxon>Ecdysozoa</taxon>
        <taxon>Arthropoda</taxon>
        <taxon>Crustacea</taxon>
        <taxon>Branchiopoda</taxon>
        <taxon>Anostraca</taxon>
        <taxon>Artemiidae</taxon>
        <taxon>Artemia</taxon>
    </lineage>
</organism>
<dbReference type="AlphaFoldDB" id="A0AA88LCD6"/>
<feature type="non-terminal residue" evidence="2">
    <location>
        <position position="52"/>
    </location>
</feature>
<evidence type="ECO:0000313" key="3">
    <source>
        <dbReference type="Proteomes" id="UP001187531"/>
    </source>
</evidence>
<gene>
    <name evidence="2" type="ORF">QYM36_004224</name>
</gene>
<keyword evidence="3" id="KW-1185">Reference proteome</keyword>
<dbReference type="EMBL" id="JAVRJZ010000007">
    <property type="protein sequence ID" value="KAK2720266.1"/>
    <property type="molecule type" value="Genomic_DNA"/>
</dbReference>
<reference evidence="2" key="1">
    <citation type="submission" date="2023-07" db="EMBL/GenBank/DDBJ databases">
        <title>Chromosome-level genome assembly of Artemia franciscana.</title>
        <authorList>
            <person name="Jo E."/>
        </authorList>
    </citation>
    <scope>NUCLEOTIDE SEQUENCE</scope>
    <source>
        <tissue evidence="2">Whole body</tissue>
    </source>
</reference>
<name>A0AA88LCD6_ARTSF</name>